<dbReference type="EMBL" id="CM000760">
    <property type="protein sequence ID" value="OQU90641.1"/>
    <property type="molecule type" value="Genomic_DNA"/>
</dbReference>
<keyword evidence="3" id="KW-1185">Reference proteome</keyword>
<organism evidence="2 3">
    <name type="scientific">Sorghum bicolor</name>
    <name type="common">Sorghum</name>
    <name type="synonym">Sorghum vulgare</name>
    <dbReference type="NCBI Taxonomy" id="4558"/>
    <lineage>
        <taxon>Eukaryota</taxon>
        <taxon>Viridiplantae</taxon>
        <taxon>Streptophyta</taxon>
        <taxon>Embryophyta</taxon>
        <taxon>Tracheophyta</taxon>
        <taxon>Spermatophyta</taxon>
        <taxon>Magnoliopsida</taxon>
        <taxon>Liliopsida</taxon>
        <taxon>Poales</taxon>
        <taxon>Poaceae</taxon>
        <taxon>PACMAD clade</taxon>
        <taxon>Panicoideae</taxon>
        <taxon>Andropogonodae</taxon>
        <taxon>Andropogoneae</taxon>
        <taxon>Sorghinae</taxon>
        <taxon>Sorghum</taxon>
    </lineage>
</organism>
<evidence type="ECO:0000313" key="3">
    <source>
        <dbReference type="Proteomes" id="UP000000768"/>
    </source>
</evidence>
<dbReference type="Gramene" id="OQU90641">
    <property type="protein sequence ID" value="OQU90641"/>
    <property type="gene ID" value="SORBI_3001G016350"/>
</dbReference>
<reference evidence="3" key="2">
    <citation type="journal article" date="2018" name="Plant J.">
        <title>The Sorghum bicolor reference genome: improved assembly, gene annotations, a transcriptome atlas, and signatures of genome organization.</title>
        <authorList>
            <person name="McCormick R.F."/>
            <person name="Truong S.K."/>
            <person name="Sreedasyam A."/>
            <person name="Jenkins J."/>
            <person name="Shu S."/>
            <person name="Sims D."/>
            <person name="Kennedy M."/>
            <person name="Amirebrahimi M."/>
            <person name="Weers B.D."/>
            <person name="McKinley B."/>
            <person name="Mattison A."/>
            <person name="Morishige D.T."/>
            <person name="Grimwood J."/>
            <person name="Schmutz J."/>
            <person name="Mullet J.E."/>
        </authorList>
    </citation>
    <scope>NUCLEOTIDE SEQUENCE [LARGE SCALE GENOMIC DNA]</scope>
    <source>
        <strain evidence="3">cv. BTx623</strain>
    </source>
</reference>
<accession>A0A1Z5S3Z8</accession>
<gene>
    <name evidence="2" type="ORF">SORBI_3001G016350</name>
</gene>
<evidence type="ECO:0000256" key="1">
    <source>
        <dbReference type="SAM" id="SignalP"/>
    </source>
</evidence>
<evidence type="ECO:0000313" key="2">
    <source>
        <dbReference type="EMBL" id="OQU90641.1"/>
    </source>
</evidence>
<dbReference type="InParanoid" id="A0A1Z5S3Z8"/>
<proteinExistence type="predicted"/>
<sequence>MAASHHLILLVLYLTAVAASAHNINSRSSVTVLVLTNSAMSSLVAHLSLAAITRLILSWPPTVPLCGYRGKWSRSTRSSPRFVYSPRQRAMPARSRRRRQWPMYASVRRRRLTSSSTANGWTG</sequence>
<protein>
    <submittedName>
        <fullName evidence="2">Uncharacterized protein</fullName>
    </submittedName>
</protein>
<feature type="signal peptide" evidence="1">
    <location>
        <begin position="1"/>
        <end position="21"/>
    </location>
</feature>
<keyword evidence="1" id="KW-0732">Signal</keyword>
<name>A0A1Z5S3Z8_SORBI</name>
<reference evidence="2 3" key="1">
    <citation type="journal article" date="2009" name="Nature">
        <title>The Sorghum bicolor genome and the diversification of grasses.</title>
        <authorList>
            <person name="Paterson A.H."/>
            <person name="Bowers J.E."/>
            <person name="Bruggmann R."/>
            <person name="Dubchak I."/>
            <person name="Grimwood J."/>
            <person name="Gundlach H."/>
            <person name="Haberer G."/>
            <person name="Hellsten U."/>
            <person name="Mitros T."/>
            <person name="Poliakov A."/>
            <person name="Schmutz J."/>
            <person name="Spannagl M."/>
            <person name="Tang H."/>
            <person name="Wang X."/>
            <person name="Wicker T."/>
            <person name="Bharti A.K."/>
            <person name="Chapman J."/>
            <person name="Feltus F.A."/>
            <person name="Gowik U."/>
            <person name="Grigoriev I.V."/>
            <person name="Lyons E."/>
            <person name="Maher C.A."/>
            <person name="Martis M."/>
            <person name="Narechania A."/>
            <person name="Otillar R.P."/>
            <person name="Penning B.W."/>
            <person name="Salamov A.A."/>
            <person name="Wang Y."/>
            <person name="Zhang L."/>
            <person name="Carpita N.C."/>
            <person name="Freeling M."/>
            <person name="Gingle A.R."/>
            <person name="Hash C.T."/>
            <person name="Keller B."/>
            <person name="Klein P."/>
            <person name="Kresovich S."/>
            <person name="McCann M.C."/>
            <person name="Ming R."/>
            <person name="Peterson D.G."/>
            <person name="Mehboob-ur-Rahman"/>
            <person name="Ware D."/>
            <person name="Westhoff P."/>
            <person name="Mayer K.F."/>
            <person name="Messing J."/>
            <person name="Rokhsar D.S."/>
        </authorList>
    </citation>
    <scope>NUCLEOTIDE SEQUENCE [LARGE SCALE GENOMIC DNA]</scope>
    <source>
        <strain evidence="3">cv. BTx623</strain>
    </source>
</reference>
<dbReference type="Proteomes" id="UP000000768">
    <property type="component" value="Chromosome 1"/>
</dbReference>
<feature type="chain" id="PRO_5012441945" evidence="1">
    <location>
        <begin position="22"/>
        <end position="123"/>
    </location>
</feature>
<dbReference type="AlphaFoldDB" id="A0A1Z5S3Z8"/>